<dbReference type="CDD" id="cd09989">
    <property type="entry name" value="Arginase"/>
    <property type="match status" value="1"/>
</dbReference>
<evidence type="ECO:0000256" key="13">
    <source>
        <dbReference type="RuleBase" id="RU361159"/>
    </source>
</evidence>
<comment type="caution">
    <text evidence="14">The sequence shown here is derived from an EMBL/GenBank/DDBJ whole genome shotgun (WGS) entry which is preliminary data.</text>
</comment>
<comment type="cofactor">
    <cofactor evidence="10 13">
        <name>Mn(2+)</name>
        <dbReference type="ChEBI" id="CHEBI:29035"/>
    </cofactor>
    <text evidence="10 13">Binds 2 manganese ions per subunit.</text>
</comment>
<protein>
    <recommendedName>
        <fullName evidence="3 9">Arginase</fullName>
        <ecNumber evidence="2 9">3.5.3.1</ecNumber>
    </recommendedName>
</protein>
<feature type="binding site" evidence="10">
    <location>
        <position position="121"/>
    </location>
    <ligand>
        <name>Mn(2+)</name>
        <dbReference type="ChEBI" id="CHEBI:29035"/>
        <label>1</label>
    </ligand>
</feature>
<comment type="catalytic activity">
    <reaction evidence="8 13">
        <text>L-arginine + H2O = urea + L-ornithine</text>
        <dbReference type="Rhea" id="RHEA:20569"/>
        <dbReference type="ChEBI" id="CHEBI:15377"/>
        <dbReference type="ChEBI" id="CHEBI:16199"/>
        <dbReference type="ChEBI" id="CHEBI:32682"/>
        <dbReference type="ChEBI" id="CHEBI:46911"/>
        <dbReference type="EC" id="3.5.3.1"/>
    </reaction>
</comment>
<dbReference type="GO" id="GO:0030145">
    <property type="term" value="F:manganese ion binding"/>
    <property type="evidence" value="ECO:0007669"/>
    <property type="project" value="TreeGrafter"/>
</dbReference>
<dbReference type="Pfam" id="PF00491">
    <property type="entry name" value="Arginase"/>
    <property type="match status" value="1"/>
</dbReference>
<dbReference type="Gene3D" id="3.40.800.10">
    <property type="entry name" value="Ureohydrolase domain"/>
    <property type="match status" value="1"/>
</dbReference>
<proteinExistence type="inferred from homology"/>
<dbReference type="AlphaFoldDB" id="A0A8J7PF81"/>
<dbReference type="PANTHER" id="PTHR43782:SF3">
    <property type="entry name" value="ARGINASE"/>
    <property type="match status" value="1"/>
</dbReference>
<dbReference type="Proteomes" id="UP000664277">
    <property type="component" value="Unassembled WGS sequence"/>
</dbReference>
<evidence type="ECO:0000256" key="10">
    <source>
        <dbReference type="PIRSR" id="PIRSR036979-1"/>
    </source>
</evidence>
<sequence length="326" mass="35069">MSKTAKAERTGSSKQKVSSKLENRAVTLIYCPLHLGGPHAGVSMGPAAVKVARLVSKVEALGFKVHKQVDIPVPDVLYWWEKSGKVAHCVPEIRDVSLALSKAVEAALDDGTVAVTIGGDHSLAIGSIAGVSNYYRKRKEEFGLIWYDAHGDINTPATSPSGNVHGMPLAVSLGQGDERLTELLGFSPKVKSKRCALIGVRDLDRAESELIDESGILPFSMRDIDEHGIVKVTRQSLDYAARGVAGLHVSFDLDVMDPDVAPGVSTDSRGGLTYRESHLTLELLADSELVRSIDIVELNPARDVRNQTAELAVELVQSALGKNILY</sequence>
<evidence type="ECO:0000256" key="4">
    <source>
        <dbReference type="ARBA" id="ARBA00022503"/>
    </source>
</evidence>
<keyword evidence="6 12" id="KW-0378">Hydrolase</keyword>
<dbReference type="PROSITE" id="PS01053">
    <property type="entry name" value="ARGINASE_1"/>
    <property type="match status" value="1"/>
</dbReference>
<feature type="binding site" evidence="10">
    <location>
        <position position="152"/>
    </location>
    <ligand>
        <name>Mn(2+)</name>
        <dbReference type="ChEBI" id="CHEBI:29035"/>
        <label>1</label>
    </ligand>
</feature>
<dbReference type="GO" id="GO:0006525">
    <property type="term" value="P:arginine metabolic process"/>
    <property type="evidence" value="ECO:0007669"/>
    <property type="project" value="UniProtKB-KW"/>
</dbReference>
<evidence type="ECO:0000256" key="9">
    <source>
        <dbReference type="NCBIfam" id="TIGR01229"/>
    </source>
</evidence>
<evidence type="ECO:0000256" key="11">
    <source>
        <dbReference type="PROSITE-ProRule" id="PRU00742"/>
    </source>
</evidence>
<dbReference type="PIRSF" id="PIRSF036979">
    <property type="entry name" value="Arginase"/>
    <property type="match status" value="1"/>
</dbReference>
<dbReference type="PROSITE" id="PS51409">
    <property type="entry name" value="ARGINASE_2"/>
    <property type="match status" value="1"/>
</dbReference>
<evidence type="ECO:0000256" key="5">
    <source>
        <dbReference type="ARBA" id="ARBA00022723"/>
    </source>
</evidence>
<dbReference type="NCBIfam" id="TIGR01229">
    <property type="entry name" value="rocF_arginase"/>
    <property type="match status" value="1"/>
</dbReference>
<dbReference type="PANTHER" id="PTHR43782">
    <property type="entry name" value="ARGINASE"/>
    <property type="match status" value="1"/>
</dbReference>
<gene>
    <name evidence="14" type="primary">rocF</name>
    <name evidence="14" type="ORF">J0M35_07570</name>
</gene>
<evidence type="ECO:0000256" key="1">
    <source>
        <dbReference type="ARBA" id="ARBA00005098"/>
    </source>
</evidence>
<dbReference type="InterPro" id="IPR006035">
    <property type="entry name" value="Ureohydrolase"/>
</dbReference>
<keyword evidence="5 10" id="KW-0479">Metal-binding</keyword>
<evidence type="ECO:0000313" key="15">
    <source>
        <dbReference type="Proteomes" id="UP000664277"/>
    </source>
</evidence>
<evidence type="ECO:0000256" key="7">
    <source>
        <dbReference type="ARBA" id="ARBA00023211"/>
    </source>
</evidence>
<evidence type="ECO:0000256" key="2">
    <source>
        <dbReference type="ARBA" id="ARBA00012168"/>
    </source>
</evidence>
<organism evidence="14 15">
    <name type="scientific">Candidatus Obscuribacter phosphatis</name>
    <dbReference type="NCBI Taxonomy" id="1906157"/>
    <lineage>
        <taxon>Bacteria</taxon>
        <taxon>Bacillati</taxon>
        <taxon>Candidatus Melainabacteria</taxon>
        <taxon>Candidatus Obscuribacterales</taxon>
        <taxon>Candidatus Obscuribacteraceae</taxon>
        <taxon>Candidatus Obscuribacter</taxon>
    </lineage>
</organism>
<evidence type="ECO:0000313" key="14">
    <source>
        <dbReference type="EMBL" id="MBN8660207.1"/>
    </source>
</evidence>
<dbReference type="GO" id="GO:0000050">
    <property type="term" value="P:urea cycle"/>
    <property type="evidence" value="ECO:0007669"/>
    <property type="project" value="UniProtKB-UniPathway"/>
</dbReference>
<accession>A0A8J7PF81</accession>
<dbReference type="EC" id="3.5.3.1" evidence="2 9"/>
<evidence type="ECO:0000256" key="8">
    <source>
        <dbReference type="ARBA" id="ARBA00047391"/>
    </source>
</evidence>
<feature type="binding site" evidence="10">
    <location>
        <position position="148"/>
    </location>
    <ligand>
        <name>Mn(2+)</name>
        <dbReference type="ChEBI" id="CHEBI:29035"/>
        <label>1</label>
    </ligand>
</feature>
<dbReference type="UniPathway" id="UPA00158">
    <property type="reaction ID" value="UER00270"/>
</dbReference>
<dbReference type="SUPFAM" id="SSF52768">
    <property type="entry name" value="Arginase/deacetylase"/>
    <property type="match status" value="1"/>
</dbReference>
<dbReference type="FunFam" id="3.40.800.10:FF:000012">
    <property type="entry name" value="Arginase"/>
    <property type="match status" value="1"/>
</dbReference>
<evidence type="ECO:0000256" key="6">
    <source>
        <dbReference type="ARBA" id="ARBA00022801"/>
    </source>
</evidence>
<evidence type="ECO:0000256" key="12">
    <source>
        <dbReference type="RuleBase" id="RU003684"/>
    </source>
</evidence>
<dbReference type="GO" id="GO:0004053">
    <property type="term" value="F:arginase activity"/>
    <property type="evidence" value="ECO:0007669"/>
    <property type="project" value="UniProtKB-UniRule"/>
</dbReference>
<name>A0A8J7PF81_9BACT</name>
<dbReference type="EMBL" id="JAFLCK010000008">
    <property type="protein sequence ID" value="MBN8660207.1"/>
    <property type="molecule type" value="Genomic_DNA"/>
</dbReference>
<feature type="binding site" evidence="10">
    <location>
        <position position="150"/>
    </location>
    <ligand>
        <name>Mn(2+)</name>
        <dbReference type="ChEBI" id="CHEBI:29035"/>
        <label>1</label>
    </ligand>
</feature>
<reference evidence="14" key="1">
    <citation type="submission" date="2021-02" db="EMBL/GenBank/DDBJ databases">
        <title>Genome-Resolved Metagenomics of a Microbial Community Performing Photosynthetic Biological Nutrient Removal.</title>
        <authorList>
            <person name="Mcdaniel E.A."/>
        </authorList>
    </citation>
    <scope>NUCLEOTIDE SEQUENCE</scope>
    <source>
        <strain evidence="14">UWPOB_OBS1</strain>
    </source>
</reference>
<comment type="pathway">
    <text evidence="1">Nitrogen metabolism; urea cycle; L-ornithine and urea from L-arginine: step 1/1.</text>
</comment>
<dbReference type="InterPro" id="IPR020855">
    <property type="entry name" value="Ureohydrolase_Mn_BS"/>
</dbReference>
<keyword evidence="4 13" id="KW-0056">Arginine metabolism</keyword>
<feature type="binding site" evidence="10">
    <location>
        <position position="254"/>
    </location>
    <ligand>
        <name>Mn(2+)</name>
        <dbReference type="ChEBI" id="CHEBI:29035"/>
        <label>1</label>
    </ligand>
</feature>
<dbReference type="PRINTS" id="PR00116">
    <property type="entry name" value="ARGINASE"/>
</dbReference>
<comment type="similarity">
    <text evidence="11 12">Belongs to the arginase family.</text>
</comment>
<dbReference type="GO" id="GO:0005737">
    <property type="term" value="C:cytoplasm"/>
    <property type="evidence" value="ECO:0007669"/>
    <property type="project" value="TreeGrafter"/>
</dbReference>
<dbReference type="InterPro" id="IPR023696">
    <property type="entry name" value="Ureohydrolase_dom_sf"/>
</dbReference>
<dbReference type="InterPro" id="IPR014033">
    <property type="entry name" value="Arginase"/>
</dbReference>
<keyword evidence="7 10" id="KW-0464">Manganese</keyword>
<evidence type="ECO:0000256" key="3">
    <source>
        <dbReference type="ARBA" id="ARBA00018123"/>
    </source>
</evidence>
<feature type="binding site" evidence="10">
    <location>
        <position position="252"/>
    </location>
    <ligand>
        <name>Mn(2+)</name>
        <dbReference type="ChEBI" id="CHEBI:29035"/>
        <label>1</label>
    </ligand>
</feature>